<keyword evidence="3" id="KW-1185">Reference proteome</keyword>
<dbReference type="InParanoid" id="A0A1V9X4Q5"/>
<name>A0A1V9X4Q5_9ACAR</name>
<dbReference type="AlphaFoldDB" id="A0A1V9X4Q5"/>
<accession>A0A1V9X4Q5</accession>
<sequence>MRPFALKIFLVFFVAAVCIMSLIGQITAADPGASYGNDASRDFNTKRIIALLRRNSRQPNALADSCRFYGHSCLGGHGKRSSPNGAEEVDDEKATLRFDDDWLPNRL</sequence>
<dbReference type="Proteomes" id="UP000192247">
    <property type="component" value="Unassembled WGS sequence"/>
</dbReference>
<dbReference type="EMBL" id="MNPL01024992">
    <property type="protein sequence ID" value="OQR68378.1"/>
    <property type="molecule type" value="Genomic_DNA"/>
</dbReference>
<reference evidence="2 3" key="1">
    <citation type="journal article" date="2017" name="Gigascience">
        <title>Draft genome of the honey bee ectoparasitic mite, Tropilaelaps mercedesae, is shaped by the parasitic life history.</title>
        <authorList>
            <person name="Dong X."/>
            <person name="Armstrong S.D."/>
            <person name="Xia D."/>
            <person name="Makepeace B.L."/>
            <person name="Darby A.C."/>
            <person name="Kadowaki T."/>
        </authorList>
    </citation>
    <scope>NUCLEOTIDE SEQUENCE [LARGE SCALE GENOMIC DNA]</scope>
    <source>
        <strain evidence="2">Wuxi-XJTLU</strain>
    </source>
</reference>
<evidence type="ECO:0000256" key="1">
    <source>
        <dbReference type="SAM" id="SignalP"/>
    </source>
</evidence>
<comment type="caution">
    <text evidence="2">The sequence shown here is derived from an EMBL/GenBank/DDBJ whole genome shotgun (WGS) entry which is preliminary data.</text>
</comment>
<keyword evidence="1" id="KW-0732">Signal</keyword>
<feature type="chain" id="PRO_5013252405" evidence="1">
    <location>
        <begin position="29"/>
        <end position="107"/>
    </location>
</feature>
<organism evidence="2 3">
    <name type="scientific">Tropilaelaps mercedesae</name>
    <dbReference type="NCBI Taxonomy" id="418985"/>
    <lineage>
        <taxon>Eukaryota</taxon>
        <taxon>Metazoa</taxon>
        <taxon>Ecdysozoa</taxon>
        <taxon>Arthropoda</taxon>
        <taxon>Chelicerata</taxon>
        <taxon>Arachnida</taxon>
        <taxon>Acari</taxon>
        <taxon>Parasitiformes</taxon>
        <taxon>Mesostigmata</taxon>
        <taxon>Gamasina</taxon>
        <taxon>Dermanyssoidea</taxon>
        <taxon>Laelapidae</taxon>
        <taxon>Tropilaelaps</taxon>
    </lineage>
</organism>
<protein>
    <submittedName>
        <fullName evidence="2">Uncharacterized protein</fullName>
    </submittedName>
</protein>
<feature type="signal peptide" evidence="1">
    <location>
        <begin position="1"/>
        <end position="28"/>
    </location>
</feature>
<evidence type="ECO:0000313" key="3">
    <source>
        <dbReference type="Proteomes" id="UP000192247"/>
    </source>
</evidence>
<evidence type="ECO:0000313" key="2">
    <source>
        <dbReference type="EMBL" id="OQR68378.1"/>
    </source>
</evidence>
<dbReference type="OrthoDB" id="6516725at2759"/>
<proteinExistence type="predicted"/>
<gene>
    <name evidence="2" type="ORF">BIW11_12951</name>
</gene>